<dbReference type="InterPro" id="IPR036864">
    <property type="entry name" value="Zn2-C6_fun-type_DNA-bd_sf"/>
</dbReference>
<dbReference type="GO" id="GO:0000981">
    <property type="term" value="F:DNA-binding transcription factor activity, RNA polymerase II-specific"/>
    <property type="evidence" value="ECO:0007669"/>
    <property type="project" value="InterPro"/>
</dbReference>
<dbReference type="SUPFAM" id="SSF57701">
    <property type="entry name" value="Zn2/Cys6 DNA-binding domain"/>
    <property type="match status" value="1"/>
</dbReference>
<sequence>MNQSTIPDWNGHGTFRTLVACTNCRRRKSKCKPHPEGVSRPCERCYNRRLSCEYPPVDSRSSSTSTPTSIQIAVPAPPLSSLGFHALSEPNRHHQSQHTTVVQHQTLAPLDRTSGVGHRPHFGHTGGHTTHTSIASISIPPHSYPPPTHYIPETSPPWSQHHPTFDYSAGTQMFNVGGPAEGSAQASTLLDFIPSDITSATAPGFHSSRQYHTVYASLESQEALPRIDEYPNWTRGYVAGDTHIIDHPREKVGMYSGEMSSEMLSKVQDGSTNVKIAGNESNCVCLAVPPSRHTPAILPQVLKAIRVGDNAEVLIPTLPW</sequence>
<evidence type="ECO:0000313" key="3">
    <source>
        <dbReference type="Proteomes" id="UP000054988"/>
    </source>
</evidence>
<dbReference type="GO" id="GO:0008270">
    <property type="term" value="F:zinc ion binding"/>
    <property type="evidence" value="ECO:0007669"/>
    <property type="project" value="InterPro"/>
</dbReference>
<dbReference type="SMART" id="SM00066">
    <property type="entry name" value="GAL4"/>
    <property type="match status" value="1"/>
</dbReference>
<dbReference type="Pfam" id="PF00172">
    <property type="entry name" value="Zn_clus"/>
    <property type="match status" value="1"/>
</dbReference>
<dbReference type="InterPro" id="IPR001138">
    <property type="entry name" value="Zn2Cys6_DnaBD"/>
</dbReference>
<dbReference type="Gene3D" id="4.10.240.10">
    <property type="entry name" value="Zn(2)-C6 fungal-type DNA-binding domain"/>
    <property type="match status" value="1"/>
</dbReference>
<dbReference type="AlphaFoldDB" id="A0A0W0EU27"/>
<reference evidence="2 3" key="1">
    <citation type="submission" date="2015-12" db="EMBL/GenBank/DDBJ databases">
        <title>Draft genome sequence of Moniliophthora roreri, the causal agent of frosty pod rot of cacao.</title>
        <authorList>
            <person name="Aime M.C."/>
            <person name="Diaz-Valderrama J.R."/>
            <person name="Kijpornyongpan T."/>
            <person name="Phillips-Mora W."/>
        </authorList>
    </citation>
    <scope>NUCLEOTIDE SEQUENCE [LARGE SCALE GENOMIC DNA]</scope>
    <source>
        <strain evidence="2 3">MCA 2952</strain>
    </source>
</reference>
<dbReference type="CDD" id="cd00067">
    <property type="entry name" value="GAL4"/>
    <property type="match status" value="1"/>
</dbReference>
<proteinExistence type="predicted"/>
<accession>A0A0W0EU27</accession>
<dbReference type="EMBL" id="LATX01002531">
    <property type="protein sequence ID" value="KTB27585.1"/>
    <property type="molecule type" value="Genomic_DNA"/>
</dbReference>
<gene>
    <name evidence="2" type="ORF">WG66_19838</name>
</gene>
<organism evidence="2 3">
    <name type="scientific">Moniliophthora roreri</name>
    <name type="common">Frosty pod rot fungus</name>
    <name type="synonym">Monilia roreri</name>
    <dbReference type="NCBI Taxonomy" id="221103"/>
    <lineage>
        <taxon>Eukaryota</taxon>
        <taxon>Fungi</taxon>
        <taxon>Dikarya</taxon>
        <taxon>Basidiomycota</taxon>
        <taxon>Agaricomycotina</taxon>
        <taxon>Agaricomycetes</taxon>
        <taxon>Agaricomycetidae</taxon>
        <taxon>Agaricales</taxon>
        <taxon>Marasmiineae</taxon>
        <taxon>Marasmiaceae</taxon>
        <taxon>Moniliophthora</taxon>
    </lineage>
</organism>
<name>A0A0W0EU27_MONRR</name>
<dbReference type="PROSITE" id="PS00463">
    <property type="entry name" value="ZN2_CY6_FUNGAL_1"/>
    <property type="match status" value="1"/>
</dbReference>
<protein>
    <recommendedName>
        <fullName evidence="1">Zn(2)-C6 fungal-type domain-containing protein</fullName>
    </recommendedName>
</protein>
<evidence type="ECO:0000313" key="2">
    <source>
        <dbReference type="EMBL" id="KTB27585.1"/>
    </source>
</evidence>
<dbReference type="Proteomes" id="UP000054988">
    <property type="component" value="Unassembled WGS sequence"/>
</dbReference>
<evidence type="ECO:0000259" key="1">
    <source>
        <dbReference type="PROSITE" id="PS50048"/>
    </source>
</evidence>
<dbReference type="PROSITE" id="PS50048">
    <property type="entry name" value="ZN2_CY6_FUNGAL_2"/>
    <property type="match status" value="1"/>
</dbReference>
<feature type="domain" description="Zn(2)-C6 fungal-type" evidence="1">
    <location>
        <begin position="20"/>
        <end position="54"/>
    </location>
</feature>
<comment type="caution">
    <text evidence="2">The sequence shown here is derived from an EMBL/GenBank/DDBJ whole genome shotgun (WGS) entry which is preliminary data.</text>
</comment>